<dbReference type="EMBL" id="ON113036">
    <property type="protein sequence ID" value="UWY61442.1"/>
    <property type="molecule type" value="mRNA"/>
</dbReference>
<dbReference type="OrthoDB" id="9895532at2759"/>
<evidence type="ECO:0000313" key="15">
    <source>
        <dbReference type="EMBL" id="UWY61442.1"/>
    </source>
</evidence>
<proteinExistence type="evidence at transcript level"/>
<dbReference type="GO" id="GO:0019825">
    <property type="term" value="F:oxygen binding"/>
    <property type="evidence" value="ECO:0007669"/>
    <property type="project" value="InterPro"/>
</dbReference>
<evidence type="ECO:0000256" key="8">
    <source>
        <dbReference type="ARBA" id="ARBA00022848"/>
    </source>
</evidence>
<dbReference type="PROSITE" id="PS00086">
    <property type="entry name" value="CYTOCHROME_P450"/>
    <property type="match status" value="1"/>
</dbReference>
<keyword evidence="7" id="KW-0256">Endoplasmic reticulum</keyword>
<keyword evidence="11 14" id="KW-0503">Monooxygenase</keyword>
<dbReference type="InterPro" id="IPR002401">
    <property type="entry name" value="Cyt_P450_E_grp-I"/>
</dbReference>
<keyword evidence="12" id="KW-0472">Membrane</keyword>
<evidence type="ECO:0000256" key="13">
    <source>
        <dbReference type="PIRSR" id="PIRSR602401-1"/>
    </source>
</evidence>
<dbReference type="AlphaFoldDB" id="A0A977P2K6"/>
<keyword evidence="10 13" id="KW-0408">Iron</keyword>
<sequence length="495" mass="56514">MDLYSVTTVLLTFIIASVLAKYIKILLERSNLPPGPMPLPIIGTLHKISFTNIVKSIRNLSKTYGDFFTVYEGSQPVIVLCSYDAIKDTLIDKADEFSGRAYYPSFFDFTKGDDIAFSSGEKWKALRRFSVITLNNFGVGKRSFEERILEESGFLCDVLRKTNGASINPNYHILRSMSNVICSVVFGSRFDYQNEHFQKLVKCVQDNFALMSTRSGLLYNIFPNVMKYLPGPHHKIMENFKFMTDYIKKRMEENMKTLDSNNPRDFIDCFLIKMEKEGKNKDAFFNPNTLVMCSMILFFGGTETVTLTLRYVLLNLMKQPEIAEKLYREIDNVIGQRPPNFEDRLNMPYTEAFINEVQRYGDVVPLSLPHELTVDAEIRNYKLKKGTVFTPVLTSVHFDKAKFNNAENFDPKNFLDENGKVLKKDSLMPFSVGKRICPGKNLALMELFIYITTLLQNFTIKSPVPPEEISVAPVAIGLGNIPPNFEIMLIPRTGS</sequence>
<keyword evidence="5 13" id="KW-0349">Heme</keyword>
<evidence type="ECO:0000256" key="7">
    <source>
        <dbReference type="ARBA" id="ARBA00022824"/>
    </source>
</evidence>
<comment type="subcellular location">
    <subcellularLocation>
        <location evidence="3">Endoplasmic reticulum membrane</location>
        <topology evidence="3">Peripheral membrane protein</topology>
    </subcellularLocation>
    <subcellularLocation>
        <location evidence="2">Microsome membrane</location>
        <topology evidence="2">Peripheral membrane protein</topology>
    </subcellularLocation>
</comment>
<evidence type="ECO:0000256" key="5">
    <source>
        <dbReference type="ARBA" id="ARBA00022617"/>
    </source>
</evidence>
<evidence type="ECO:0000256" key="1">
    <source>
        <dbReference type="ARBA" id="ARBA00001971"/>
    </source>
</evidence>
<evidence type="ECO:0000256" key="14">
    <source>
        <dbReference type="RuleBase" id="RU000461"/>
    </source>
</evidence>
<dbReference type="GO" id="GO:0020037">
    <property type="term" value="F:heme binding"/>
    <property type="evidence" value="ECO:0007669"/>
    <property type="project" value="InterPro"/>
</dbReference>
<evidence type="ECO:0000256" key="4">
    <source>
        <dbReference type="ARBA" id="ARBA00010617"/>
    </source>
</evidence>
<dbReference type="GO" id="GO:0016712">
    <property type="term" value="F:oxidoreductase activity, acting on paired donors, with incorporation or reduction of molecular oxygen, reduced flavin or flavoprotein as one donor, and incorporation of one atom of oxygen"/>
    <property type="evidence" value="ECO:0007669"/>
    <property type="project" value="UniProtKB-EC"/>
</dbReference>
<evidence type="ECO:0000256" key="12">
    <source>
        <dbReference type="ARBA" id="ARBA00023136"/>
    </source>
</evidence>
<keyword evidence="8" id="KW-0492">Microsome</keyword>
<gene>
    <name evidence="15" type="primary">CYP17826</name>
</gene>
<dbReference type="InterPro" id="IPR017972">
    <property type="entry name" value="Cyt_P450_CS"/>
</dbReference>
<dbReference type="Gene3D" id="1.10.630.10">
    <property type="entry name" value="Cytochrome P450"/>
    <property type="match status" value="1"/>
</dbReference>
<dbReference type="GO" id="GO:0019373">
    <property type="term" value="P:epoxygenase P450 pathway"/>
    <property type="evidence" value="ECO:0007669"/>
    <property type="project" value="TreeGrafter"/>
</dbReference>
<dbReference type="PRINTS" id="PR01957">
    <property type="entry name" value="EP450ICYP2F"/>
</dbReference>
<dbReference type="PANTHER" id="PTHR24300">
    <property type="entry name" value="CYTOCHROME P450 508A4-RELATED"/>
    <property type="match status" value="1"/>
</dbReference>
<dbReference type="GO" id="GO:0005789">
    <property type="term" value="C:endoplasmic reticulum membrane"/>
    <property type="evidence" value="ECO:0007669"/>
    <property type="project" value="UniProtKB-SubCell"/>
</dbReference>
<dbReference type="GO" id="GO:0008392">
    <property type="term" value="F:arachidonate epoxygenase activity"/>
    <property type="evidence" value="ECO:0007669"/>
    <property type="project" value="TreeGrafter"/>
</dbReference>
<dbReference type="Pfam" id="PF00067">
    <property type="entry name" value="p450"/>
    <property type="match status" value="1"/>
</dbReference>
<dbReference type="SUPFAM" id="SSF48264">
    <property type="entry name" value="Cytochrome P450"/>
    <property type="match status" value="1"/>
</dbReference>
<name>A0A977P2K6_BUFGR</name>
<evidence type="ECO:0000256" key="3">
    <source>
        <dbReference type="ARBA" id="ARBA00004406"/>
    </source>
</evidence>
<dbReference type="InterPro" id="IPR020469">
    <property type="entry name" value="Cyt_P450_CYP2_fam"/>
</dbReference>
<evidence type="ECO:0000256" key="2">
    <source>
        <dbReference type="ARBA" id="ARBA00004174"/>
    </source>
</evidence>
<dbReference type="FunFam" id="1.10.630.10:FF:000238">
    <property type="entry name" value="Cytochrome P450 2A6"/>
    <property type="match status" value="1"/>
</dbReference>
<accession>A0A977P2K6</accession>
<keyword evidence="6 13" id="KW-0479">Metal-binding</keyword>
<protein>
    <submittedName>
        <fullName evidence="15">Cytochrome P450 reductase 17826</fullName>
        <ecNumber evidence="15">1.14.14.1</ecNumber>
    </submittedName>
</protein>
<evidence type="ECO:0000256" key="9">
    <source>
        <dbReference type="ARBA" id="ARBA00023002"/>
    </source>
</evidence>
<comment type="similarity">
    <text evidence="4 14">Belongs to the cytochrome P450 family.</text>
</comment>
<dbReference type="InterPro" id="IPR001128">
    <property type="entry name" value="Cyt_P450"/>
</dbReference>
<dbReference type="InterPro" id="IPR036396">
    <property type="entry name" value="Cyt_P450_sf"/>
</dbReference>
<evidence type="ECO:0000256" key="6">
    <source>
        <dbReference type="ARBA" id="ARBA00022723"/>
    </source>
</evidence>
<dbReference type="PRINTS" id="PR00385">
    <property type="entry name" value="P450"/>
</dbReference>
<dbReference type="EC" id="1.14.14.1" evidence="15"/>
<reference evidence="15" key="1">
    <citation type="journal article" date="2022" name="ACS Catal.">
        <title>Biocatalytic C14-Hydroxylation on Androstenedione Enabled Modular Synthesis of Cardiotonic Steroids.</title>
        <authorList>
            <person name="Zhao Y."/>
            <person name="Zhang B."/>
            <person name="Sun Z.Q."/>
            <person name="Zhang H."/>
            <person name="Wang W."/>
            <person name="Wang Z.R."/>
            <person name="Guo Z.K."/>
            <person name="Yu S."/>
            <person name="Tan R.X."/>
            <person name="Ge H.M."/>
        </authorList>
    </citation>
    <scope>NUCLEOTIDE SEQUENCE</scope>
    <source>
        <tissue evidence="15">Leg ear</tissue>
    </source>
</reference>
<dbReference type="GO" id="GO:0005506">
    <property type="term" value="F:iron ion binding"/>
    <property type="evidence" value="ECO:0007669"/>
    <property type="project" value="InterPro"/>
</dbReference>
<dbReference type="PRINTS" id="PR00463">
    <property type="entry name" value="EP450I"/>
</dbReference>
<feature type="binding site" description="axial binding residue" evidence="13">
    <location>
        <position position="437"/>
    </location>
    <ligand>
        <name>heme</name>
        <dbReference type="ChEBI" id="CHEBI:30413"/>
    </ligand>
    <ligandPart>
        <name>Fe</name>
        <dbReference type="ChEBI" id="CHEBI:18248"/>
    </ligandPart>
</feature>
<evidence type="ECO:0000256" key="11">
    <source>
        <dbReference type="ARBA" id="ARBA00023033"/>
    </source>
</evidence>
<dbReference type="GO" id="GO:0006805">
    <property type="term" value="P:xenobiotic metabolic process"/>
    <property type="evidence" value="ECO:0007669"/>
    <property type="project" value="TreeGrafter"/>
</dbReference>
<dbReference type="InterPro" id="IPR050182">
    <property type="entry name" value="Cytochrome_P450_fam2"/>
</dbReference>
<dbReference type="PANTHER" id="PTHR24300:SF84">
    <property type="entry name" value="CYTOCHROME P450, FAMILY 2, SUBFAMILY T, POLYPEPTIDE 4"/>
    <property type="match status" value="1"/>
</dbReference>
<keyword evidence="9 14" id="KW-0560">Oxidoreductase</keyword>
<organism evidence="15">
    <name type="scientific">Bufo gargarizans</name>
    <name type="common">Asian toad</name>
    <name type="synonym">Bufo bufo gargarizans</name>
    <dbReference type="NCBI Taxonomy" id="30331"/>
    <lineage>
        <taxon>Eukaryota</taxon>
        <taxon>Metazoa</taxon>
        <taxon>Chordata</taxon>
        <taxon>Craniata</taxon>
        <taxon>Vertebrata</taxon>
        <taxon>Euteleostomi</taxon>
        <taxon>Amphibia</taxon>
        <taxon>Batrachia</taxon>
        <taxon>Anura</taxon>
        <taxon>Neobatrachia</taxon>
        <taxon>Hyloidea</taxon>
        <taxon>Bufonidae</taxon>
        <taxon>Bufo</taxon>
    </lineage>
</organism>
<evidence type="ECO:0000256" key="10">
    <source>
        <dbReference type="ARBA" id="ARBA00023004"/>
    </source>
</evidence>
<comment type="cofactor">
    <cofactor evidence="1 13">
        <name>heme</name>
        <dbReference type="ChEBI" id="CHEBI:30413"/>
    </cofactor>
</comment>